<evidence type="ECO:0000256" key="2">
    <source>
        <dbReference type="ARBA" id="ARBA00022803"/>
    </source>
</evidence>
<dbReference type="Proteomes" id="UP000011704">
    <property type="component" value="Unassembled WGS sequence"/>
</dbReference>
<dbReference type="RefSeq" id="WP_005005467.1">
    <property type="nucleotide sequence ID" value="NZ_HG422173.1"/>
</dbReference>
<evidence type="ECO:0000256" key="1">
    <source>
        <dbReference type="ARBA" id="ARBA00022737"/>
    </source>
</evidence>
<dbReference type="InterPro" id="IPR011990">
    <property type="entry name" value="TPR-like_helical_dom_sf"/>
</dbReference>
<organism evidence="6 7">
    <name type="scientific">Nitrospina gracilis (strain 3/211)</name>
    <dbReference type="NCBI Taxonomy" id="1266370"/>
    <lineage>
        <taxon>Bacteria</taxon>
        <taxon>Pseudomonadati</taxon>
        <taxon>Nitrospinota/Tectimicrobiota group</taxon>
        <taxon>Nitrospinota</taxon>
        <taxon>Nitrospinia</taxon>
        <taxon>Nitrospinales</taxon>
        <taxon>Nitrospinaceae</taxon>
        <taxon>Nitrospina</taxon>
    </lineage>
</organism>
<dbReference type="OrthoDB" id="9772097at2"/>
<dbReference type="PANTHER" id="PTHR44858:SF1">
    <property type="entry name" value="UDP-N-ACETYLGLUCOSAMINE--PEPTIDE N-ACETYLGLUCOSAMINYLTRANSFERASE SPINDLY-RELATED"/>
    <property type="match status" value="1"/>
</dbReference>
<name>M1YFP0_NITG3</name>
<dbReference type="InterPro" id="IPR008972">
    <property type="entry name" value="Cupredoxin"/>
</dbReference>
<feature type="region of interest" description="Disordered" evidence="4">
    <location>
        <begin position="318"/>
        <end position="371"/>
    </location>
</feature>
<dbReference type="InterPro" id="IPR050498">
    <property type="entry name" value="Ycf3"/>
</dbReference>
<dbReference type="AlphaFoldDB" id="M1YFP0"/>
<dbReference type="PROSITE" id="PS50005">
    <property type="entry name" value="TPR"/>
    <property type="match status" value="3"/>
</dbReference>
<dbReference type="Gene3D" id="1.25.40.10">
    <property type="entry name" value="Tetratricopeptide repeat domain"/>
    <property type="match status" value="2"/>
</dbReference>
<dbReference type="EMBL" id="CAQJ01000002">
    <property type="protein sequence ID" value="CCQ89257.1"/>
    <property type="molecule type" value="Genomic_DNA"/>
</dbReference>
<dbReference type="SUPFAM" id="SSF49503">
    <property type="entry name" value="Cupredoxins"/>
    <property type="match status" value="1"/>
</dbReference>
<protein>
    <submittedName>
        <fullName evidence="6">Uncharacterized protein</fullName>
    </submittedName>
</protein>
<feature type="compositionally biased region" description="Basic and acidic residues" evidence="4">
    <location>
        <begin position="318"/>
        <end position="366"/>
    </location>
</feature>
<dbReference type="SMART" id="SM00028">
    <property type="entry name" value="TPR"/>
    <property type="match status" value="5"/>
</dbReference>
<gene>
    <name evidence="6" type="ORF">NITGR_100062</name>
</gene>
<feature type="transmembrane region" description="Helical" evidence="5">
    <location>
        <begin position="12"/>
        <end position="30"/>
    </location>
</feature>
<feature type="repeat" description="TPR" evidence="3">
    <location>
        <begin position="163"/>
        <end position="196"/>
    </location>
</feature>
<comment type="caution">
    <text evidence="6">The sequence shown here is derived from an EMBL/GenBank/DDBJ whole genome shotgun (WGS) entry which is preliminary data.</text>
</comment>
<evidence type="ECO:0000313" key="6">
    <source>
        <dbReference type="EMBL" id="CCQ89257.1"/>
    </source>
</evidence>
<dbReference type="PANTHER" id="PTHR44858">
    <property type="entry name" value="TETRATRICOPEPTIDE REPEAT PROTEIN 6"/>
    <property type="match status" value="1"/>
</dbReference>
<keyword evidence="1" id="KW-0677">Repeat</keyword>
<evidence type="ECO:0000256" key="3">
    <source>
        <dbReference type="PROSITE-ProRule" id="PRU00339"/>
    </source>
</evidence>
<dbReference type="InParanoid" id="M1YFP0"/>
<keyword evidence="5" id="KW-0812">Transmembrane</keyword>
<keyword evidence="7" id="KW-1185">Reference proteome</keyword>
<sequence>MGSSSKQSHKKSWTGPVLGVVAAGLVVWTFTELSTPAANLEPYNQFQAIPASTTEPEPPAPVDTMSTLAPAPEEVEQAVPKQEPTLEDNLVAEAVTEPKIDPATGIDLEKELREARPKTPTGKDLPRQTLEHISKGIEYSEKGMFNHADLEFEKASKISPNAPEVYSLWGTSMRMAEKYAGADRKFKRAHELAPNDAEITLNWGMARLFGKNADGALELFKETVALDPDNHLAWNYLGKAYGLKKDYANEETSYMKSLELKEDFAQAHFNLAVVRSLQKKFEDAAPHFIRAIELDKQFEKPFVVQFLTAMGLKNKTSMKEAKLKETGKDKAHDHDEHADHKHGKGEEHAKHEPQETKPSEGSDHNMEGSGSNIVKTVTHLNGQVLVNGEPSGKRGVVYLETTNKLKVPDQPTQNITITQKSKQFLPGHSVVMVGSTVTFMNEDFEVHNIYSKSSGNQFNLGAMSGGVQKQITFDTPGPVVLRCNMHKDMVGTLFVAPNGYVAETDDNGQFDLPVVKSQDYKMGFWHPRLFPQEVEANMRFLNLTGEDKTLKLEIQTQSDPSDIHDLVDGTDYNEIVDKIETEIYGAIEHWKLGKKYSSQKRMLTAITRHYDGGGLKDAITKSFSENRSKNLEDGLDKIRKQIAGIDKSEEVTEASLKFKAKRIIAQLKNNVRELEHRLNPDKKTTQ</sequence>
<dbReference type="Gene3D" id="2.60.40.420">
    <property type="entry name" value="Cupredoxins - blue copper proteins"/>
    <property type="match status" value="1"/>
</dbReference>
<evidence type="ECO:0000313" key="7">
    <source>
        <dbReference type="Proteomes" id="UP000011704"/>
    </source>
</evidence>
<evidence type="ECO:0000256" key="4">
    <source>
        <dbReference type="SAM" id="MobiDB-lite"/>
    </source>
</evidence>
<dbReference type="HOGENOM" id="CLU_401058_0_0_0"/>
<dbReference type="InterPro" id="IPR019734">
    <property type="entry name" value="TPR_rpt"/>
</dbReference>
<keyword evidence="5" id="KW-0472">Membrane</keyword>
<dbReference type="Pfam" id="PF13181">
    <property type="entry name" value="TPR_8"/>
    <property type="match status" value="1"/>
</dbReference>
<proteinExistence type="predicted"/>
<reference evidence="6 7" key="1">
    <citation type="journal article" date="2013" name="Front. Microbiol.">
        <title>The genome of Nitrospina gracilis illuminates the metabolism and evolution of the major marine nitrite oxidizer.</title>
        <authorList>
            <person name="Luecker S."/>
            <person name="Nowka B."/>
            <person name="Rattei T."/>
            <person name="Spieck E."/>
            <person name="and Daims H."/>
        </authorList>
    </citation>
    <scope>NUCLEOTIDE SEQUENCE [LARGE SCALE GENOMIC DNA]</scope>
    <source>
        <strain evidence="6 7">3/211</strain>
    </source>
</reference>
<accession>M1YFP0</accession>
<dbReference type="STRING" id="1266370.NITGR_100062"/>
<feature type="repeat" description="TPR" evidence="3">
    <location>
        <begin position="197"/>
        <end position="230"/>
    </location>
</feature>
<keyword evidence="2 3" id="KW-0802">TPR repeat</keyword>
<feature type="repeat" description="TPR" evidence="3">
    <location>
        <begin position="265"/>
        <end position="298"/>
    </location>
</feature>
<evidence type="ECO:0000256" key="5">
    <source>
        <dbReference type="SAM" id="Phobius"/>
    </source>
</evidence>
<dbReference type="SUPFAM" id="SSF48452">
    <property type="entry name" value="TPR-like"/>
    <property type="match status" value="1"/>
</dbReference>
<keyword evidence="5" id="KW-1133">Transmembrane helix</keyword>